<dbReference type="Proteomes" id="UP001500575">
    <property type="component" value="Unassembled WGS sequence"/>
</dbReference>
<dbReference type="InterPro" id="IPR051797">
    <property type="entry name" value="TrmB-like"/>
</dbReference>
<gene>
    <name evidence="1" type="ORF">GCM10009843_37280</name>
</gene>
<reference evidence="1 2" key="1">
    <citation type="journal article" date="2019" name="Int. J. Syst. Evol. Microbiol.">
        <title>The Global Catalogue of Microorganisms (GCM) 10K type strain sequencing project: providing services to taxonomists for standard genome sequencing and annotation.</title>
        <authorList>
            <consortium name="The Broad Institute Genomics Platform"/>
            <consortium name="The Broad Institute Genome Sequencing Center for Infectious Disease"/>
            <person name="Wu L."/>
            <person name="Ma J."/>
        </authorList>
    </citation>
    <scope>NUCLEOTIDE SEQUENCE [LARGE SCALE GENOMIC DNA]</scope>
    <source>
        <strain evidence="1 2">JCM 16021</strain>
    </source>
</reference>
<keyword evidence="2" id="KW-1185">Reference proteome</keyword>
<evidence type="ECO:0000313" key="1">
    <source>
        <dbReference type="EMBL" id="GAA2132565.1"/>
    </source>
</evidence>
<organism evidence="1 2">
    <name type="scientific">Nocardioides bigeumensis</name>
    <dbReference type="NCBI Taxonomy" id="433657"/>
    <lineage>
        <taxon>Bacteria</taxon>
        <taxon>Bacillati</taxon>
        <taxon>Actinomycetota</taxon>
        <taxon>Actinomycetes</taxon>
        <taxon>Propionibacteriales</taxon>
        <taxon>Nocardioidaceae</taxon>
        <taxon>Nocardioides</taxon>
    </lineage>
</organism>
<name>A0ABN2YUJ9_9ACTN</name>
<evidence type="ECO:0000313" key="2">
    <source>
        <dbReference type="Proteomes" id="UP001500575"/>
    </source>
</evidence>
<dbReference type="Gene3D" id="3.30.870.10">
    <property type="entry name" value="Endonuclease Chain A"/>
    <property type="match status" value="1"/>
</dbReference>
<comment type="caution">
    <text evidence="1">The sequence shown here is derived from an EMBL/GenBank/DDBJ whole genome shotgun (WGS) entry which is preliminary data.</text>
</comment>
<proteinExistence type="predicted"/>
<protein>
    <submittedName>
        <fullName evidence="1">Helix-turn-helix transcriptional regulator</fullName>
    </submittedName>
</protein>
<accession>A0ABN2YUJ9</accession>
<sequence length="341" mass="37827">MSEFSPEDRAVFSDAAADLYEEAVETDGIAADDPRLKKRSDVRPAFDLLLELGLLLHDPDAKRYRPVDPASVQARVVAPMSQKGAELINESAQWAQSFGALAQAWRRSPAASRGPMTELRGLDTINSYIVSVVAGAETELLTAQPQATRTAAAVAKAAERDIAALDRGLKMRTLYQHSARRMAATHKYVLAVERRGAEVRTLDEFFNRLIVVDRRIAIIPGSSGPLAMAIREPMIVEYLVDLFERHWERARPYINREQKLMREVAKEQRAMTIRMLIEGHADPASAKRLGVSPRTYAGYISDLKVEYDAETRFQLGYTMGRLGVAGEEDEDDDEGPAARGA</sequence>
<dbReference type="EMBL" id="BAAAQQ010000013">
    <property type="protein sequence ID" value="GAA2132565.1"/>
    <property type="molecule type" value="Genomic_DNA"/>
</dbReference>
<dbReference type="PANTHER" id="PTHR34293">
    <property type="entry name" value="HTH-TYPE TRANSCRIPTIONAL REGULATOR TRMBL2"/>
    <property type="match status" value="1"/>
</dbReference>
<dbReference type="RefSeq" id="WP_344305329.1">
    <property type="nucleotide sequence ID" value="NZ_BAAAQQ010000013.1"/>
</dbReference>
<dbReference type="PANTHER" id="PTHR34293:SF1">
    <property type="entry name" value="HTH-TYPE TRANSCRIPTIONAL REGULATOR TRMBL2"/>
    <property type="match status" value="1"/>
</dbReference>